<feature type="transmembrane region" description="Helical" evidence="1">
    <location>
        <begin position="277"/>
        <end position="298"/>
    </location>
</feature>
<feature type="transmembrane region" description="Helical" evidence="1">
    <location>
        <begin position="812"/>
        <end position="831"/>
    </location>
</feature>
<feature type="non-terminal residue" evidence="2">
    <location>
        <position position="832"/>
    </location>
</feature>
<keyword evidence="1" id="KW-1133">Transmembrane helix</keyword>
<sequence>MADERSERKRKRQYEELNEYRDLLEAPNQFEEGFTRKTIIGVFFIAFIMTPGQLYLSLVTGLGIGDAAQWVTVILFLEIAKRSFTTLRRQEIFLLTYVASQLIVRAQTQTFQDLIFRQYFVGSQEAAQFGLTQKLVNLKFLGMGWYSPPPDSPAIIARTFFHSDWTLPIVLLVIGIIVSKVTWFTSGYVLFRLVSDREQLPFPTAPQAALGAMALAEESGSEEQSWKWPCFTIGGAIGLVFGLIYVAVPALTEAFAGVKVVILPNPFADLTPVLGRFLGGTPIAIPFTLSPIFIGLLAPFWGIMGAFAAVVSFVVISPMLHHYGMMPRWVPGMDAVQTQITAGVDFWSPFAMGVTLALAIISFVQVFRTGKERSTDKEHAKEHGEDHSTCRHPDCKNQSQVRGYCLKHLNRGDFPLWICITLFFVGAAYPIILAKTLFPVLITTGMLILIMVMAFVYAPMMSFVSARLDGLVGRNIVIPHLHEATVFLTGYRGVEIWFVPLAGSDFGGNAEIFRVIELTGMRFRSLLRAELLMVPIVLGASLLYWSFLWRLAPIPSDAYPYVQTFWPAQAFASAVRYSATQYSLSYRTGEEVEGQIVQDGEFVWNPANLQDKSIYYWRMRVTEELAVRNPQLRKYGEWTQSGYFYTDFTGSGGTRAPPEIVANRSDLDDLQVGLPEPEMVWPMDGDVVSDPDPHMRAAVPPEWEGRLEIVFQLDTDPEYRGDFYQGSADTPMFFKIYWEDLDYTGDGRDDDLDGLIDEEYLNQKDDDGDGEIDEDVHHPLRGRKWPIMALGLGFAIVLYTVLSFFGMPMFFVWGYIGGVAQVGGATFFSLFT</sequence>
<organism evidence="2">
    <name type="scientific">marine metagenome</name>
    <dbReference type="NCBI Taxonomy" id="408172"/>
    <lineage>
        <taxon>unclassified sequences</taxon>
        <taxon>metagenomes</taxon>
        <taxon>ecological metagenomes</taxon>
    </lineage>
</organism>
<name>A0A381ZQ15_9ZZZZ</name>
<gene>
    <name evidence="2" type="ORF">METZ01_LOCUS143925</name>
</gene>
<evidence type="ECO:0000313" key="2">
    <source>
        <dbReference type="EMBL" id="SVA91071.1"/>
    </source>
</evidence>
<protein>
    <submittedName>
        <fullName evidence="2">Uncharacterized protein</fullName>
    </submittedName>
</protein>
<feature type="transmembrane region" description="Helical" evidence="1">
    <location>
        <begin position="414"/>
        <end position="432"/>
    </location>
</feature>
<keyword evidence="1" id="KW-0472">Membrane</keyword>
<feature type="transmembrane region" description="Helical" evidence="1">
    <location>
        <begin position="787"/>
        <end position="806"/>
    </location>
</feature>
<feature type="transmembrane region" description="Helical" evidence="1">
    <location>
        <begin position="169"/>
        <end position="191"/>
    </location>
</feature>
<evidence type="ECO:0000256" key="1">
    <source>
        <dbReference type="SAM" id="Phobius"/>
    </source>
</evidence>
<feature type="transmembrane region" description="Helical" evidence="1">
    <location>
        <begin position="305"/>
        <end position="326"/>
    </location>
</feature>
<dbReference type="EMBL" id="UINC01022115">
    <property type="protein sequence ID" value="SVA91071.1"/>
    <property type="molecule type" value="Genomic_DNA"/>
</dbReference>
<feature type="transmembrane region" description="Helical" evidence="1">
    <location>
        <begin position="438"/>
        <end position="458"/>
    </location>
</feature>
<feature type="transmembrane region" description="Helical" evidence="1">
    <location>
        <begin position="531"/>
        <end position="552"/>
    </location>
</feature>
<dbReference type="AlphaFoldDB" id="A0A381ZQ15"/>
<reference evidence="2" key="1">
    <citation type="submission" date="2018-05" db="EMBL/GenBank/DDBJ databases">
        <authorList>
            <person name="Lanie J.A."/>
            <person name="Ng W.-L."/>
            <person name="Kazmierczak K.M."/>
            <person name="Andrzejewski T.M."/>
            <person name="Davidsen T.M."/>
            <person name="Wayne K.J."/>
            <person name="Tettelin H."/>
            <person name="Glass J.I."/>
            <person name="Rusch D."/>
            <person name="Podicherti R."/>
            <person name="Tsui H.-C.T."/>
            <person name="Winkler M.E."/>
        </authorList>
    </citation>
    <scope>NUCLEOTIDE SEQUENCE</scope>
</reference>
<feature type="transmembrane region" description="Helical" evidence="1">
    <location>
        <begin position="346"/>
        <end position="367"/>
    </location>
</feature>
<accession>A0A381ZQ15</accession>
<proteinExistence type="predicted"/>
<feature type="transmembrane region" description="Helical" evidence="1">
    <location>
        <begin position="228"/>
        <end position="248"/>
    </location>
</feature>
<feature type="transmembrane region" description="Helical" evidence="1">
    <location>
        <begin position="38"/>
        <end position="56"/>
    </location>
</feature>
<keyword evidence="1" id="KW-0812">Transmembrane</keyword>